<keyword evidence="3" id="KW-1185">Reference proteome</keyword>
<evidence type="ECO:0000256" key="1">
    <source>
        <dbReference type="SAM" id="Phobius"/>
    </source>
</evidence>
<dbReference type="EMBL" id="JABBPN010000004">
    <property type="protein sequence ID" value="NMO95469.1"/>
    <property type="molecule type" value="Genomic_DNA"/>
</dbReference>
<accession>A0A848M5D0</accession>
<comment type="caution">
    <text evidence="2">The sequence shown here is derived from an EMBL/GenBank/DDBJ whole genome shotgun (WGS) entry which is preliminary data.</text>
</comment>
<name>A0A848M5D0_PAELE</name>
<proteinExistence type="predicted"/>
<gene>
    <name evidence="2" type="ORF">HII30_06680</name>
</gene>
<keyword evidence="1" id="KW-1133">Transmembrane helix</keyword>
<feature type="transmembrane region" description="Helical" evidence="1">
    <location>
        <begin position="50"/>
        <end position="68"/>
    </location>
</feature>
<evidence type="ECO:0000313" key="3">
    <source>
        <dbReference type="Proteomes" id="UP000565468"/>
    </source>
</evidence>
<dbReference type="RefSeq" id="WP_169504248.1">
    <property type="nucleotide sequence ID" value="NZ_JABBPN010000004.1"/>
</dbReference>
<sequence>MTHKEYKQLMDRVEPDSTFEERMVKSVMGQSNSNTGAGLIKKGNRNRMPIVTVALGGAFALGLVVVLMNSLGGQQPVNLAEPVQVSPSGTEQQNVEPSGSNEAVTIPAIELPKEDSGVQAKMIGLVVYQGQIYTQSRTTLSPETAKELLGDKLGRTRAGITEWSKEEDYTELASTIGEADIYAVNGYDPGFRIMSYTEIDGQVFAELYEHLNGITVASGEDLIGPLHMQGNVASVQWESYDSWNMGEGNKQTLEADESAVASFLDALYTAKPVAEEALADQDIYLAEGDVQRFVYITLEDGTTVQLRLFKNGGYVNYGMVPVLLQLDEASFSAFWEVMK</sequence>
<organism evidence="2 3">
    <name type="scientific">Paenibacillus lemnae</name>
    <dbReference type="NCBI Taxonomy" id="1330551"/>
    <lineage>
        <taxon>Bacteria</taxon>
        <taxon>Bacillati</taxon>
        <taxon>Bacillota</taxon>
        <taxon>Bacilli</taxon>
        <taxon>Bacillales</taxon>
        <taxon>Paenibacillaceae</taxon>
        <taxon>Paenibacillus</taxon>
    </lineage>
</organism>
<dbReference type="AlphaFoldDB" id="A0A848M5D0"/>
<reference evidence="2 3" key="1">
    <citation type="submission" date="2020-04" db="EMBL/GenBank/DDBJ databases">
        <title>Paenibacillus algicola sp. nov., a novel marine bacterium producing alginate lyase.</title>
        <authorList>
            <person name="Huang H."/>
        </authorList>
    </citation>
    <scope>NUCLEOTIDE SEQUENCE [LARGE SCALE GENOMIC DNA]</scope>
    <source>
        <strain evidence="2 3">L7-75</strain>
    </source>
</reference>
<protein>
    <submittedName>
        <fullName evidence="2">Uncharacterized protein</fullName>
    </submittedName>
</protein>
<dbReference type="Proteomes" id="UP000565468">
    <property type="component" value="Unassembled WGS sequence"/>
</dbReference>
<keyword evidence="1" id="KW-0472">Membrane</keyword>
<evidence type="ECO:0000313" key="2">
    <source>
        <dbReference type="EMBL" id="NMO95469.1"/>
    </source>
</evidence>
<keyword evidence="1" id="KW-0812">Transmembrane</keyword>